<evidence type="ECO:0000313" key="3">
    <source>
        <dbReference type="EMBL" id="RYU94702.1"/>
    </source>
</evidence>
<keyword evidence="1" id="KW-1133">Transmembrane helix</keyword>
<dbReference type="Gene3D" id="2.40.50.1020">
    <property type="entry name" value="LytTr DNA-binding domain"/>
    <property type="match status" value="1"/>
</dbReference>
<name>A0A4Q5LY54_9BACT</name>
<keyword evidence="1" id="KW-0812">Transmembrane</keyword>
<keyword evidence="1" id="KW-0472">Membrane</keyword>
<dbReference type="PANTHER" id="PTHR37299:SF1">
    <property type="entry name" value="STAGE 0 SPORULATION PROTEIN A HOMOLOG"/>
    <property type="match status" value="1"/>
</dbReference>
<dbReference type="InterPro" id="IPR007492">
    <property type="entry name" value="LytTR_DNA-bd_dom"/>
</dbReference>
<dbReference type="PROSITE" id="PS50930">
    <property type="entry name" value="HTH_LYTTR"/>
    <property type="match status" value="1"/>
</dbReference>
<keyword evidence="4" id="KW-1185">Reference proteome</keyword>
<dbReference type="Pfam" id="PF04397">
    <property type="entry name" value="LytTR"/>
    <property type="match status" value="1"/>
</dbReference>
<dbReference type="GO" id="GO:0003677">
    <property type="term" value="F:DNA binding"/>
    <property type="evidence" value="ECO:0007669"/>
    <property type="project" value="InterPro"/>
</dbReference>
<dbReference type="Proteomes" id="UP000293162">
    <property type="component" value="Unassembled WGS sequence"/>
</dbReference>
<evidence type="ECO:0000313" key="4">
    <source>
        <dbReference type="Proteomes" id="UP000293162"/>
    </source>
</evidence>
<dbReference type="SMART" id="SM00850">
    <property type="entry name" value="LytTR"/>
    <property type="match status" value="1"/>
</dbReference>
<feature type="transmembrane region" description="Helical" evidence="1">
    <location>
        <begin position="20"/>
        <end position="40"/>
    </location>
</feature>
<protein>
    <submittedName>
        <fullName evidence="3">LytTR family transcriptional regulator</fullName>
    </submittedName>
</protein>
<proteinExistence type="predicted"/>
<comment type="caution">
    <text evidence="3">The sequence shown here is derived from an EMBL/GenBank/DDBJ whole genome shotgun (WGS) entry which is preliminary data.</text>
</comment>
<reference evidence="3 4" key="1">
    <citation type="submission" date="2019-02" db="EMBL/GenBank/DDBJ databases">
        <title>Bacterial novel species Emticicia sp. 17J42-9 isolated from soil.</title>
        <authorList>
            <person name="Jung H.-Y."/>
        </authorList>
    </citation>
    <scope>NUCLEOTIDE SEQUENCE [LARGE SCALE GENOMIC DNA]</scope>
    <source>
        <strain evidence="3 4">17J42-9</strain>
    </source>
</reference>
<feature type="transmembrane region" description="Helical" evidence="1">
    <location>
        <begin position="121"/>
        <end position="143"/>
    </location>
</feature>
<dbReference type="RefSeq" id="WP_130022089.1">
    <property type="nucleotide sequence ID" value="NZ_SEWF01000022.1"/>
</dbReference>
<evidence type="ECO:0000256" key="1">
    <source>
        <dbReference type="SAM" id="Phobius"/>
    </source>
</evidence>
<feature type="transmembrane region" description="Helical" evidence="1">
    <location>
        <begin position="91"/>
        <end position="109"/>
    </location>
</feature>
<dbReference type="OrthoDB" id="1118393at2"/>
<gene>
    <name evidence="3" type="ORF">EWM59_15325</name>
</gene>
<evidence type="ECO:0000259" key="2">
    <source>
        <dbReference type="PROSITE" id="PS50930"/>
    </source>
</evidence>
<dbReference type="GO" id="GO:0000156">
    <property type="term" value="F:phosphorelay response regulator activity"/>
    <property type="evidence" value="ECO:0007669"/>
    <property type="project" value="InterPro"/>
</dbReference>
<dbReference type="EMBL" id="SEWF01000022">
    <property type="protein sequence ID" value="RYU94702.1"/>
    <property type="molecule type" value="Genomic_DNA"/>
</dbReference>
<feature type="transmembrane region" description="Helical" evidence="1">
    <location>
        <begin position="52"/>
        <end position="71"/>
    </location>
</feature>
<accession>A0A4Q5LY54</accession>
<dbReference type="InterPro" id="IPR046947">
    <property type="entry name" value="LytR-like"/>
</dbReference>
<dbReference type="AlphaFoldDB" id="A0A4Q5LY54"/>
<sequence>MLKLLQQPYPFPHKSLGACLRNSLIEGAGVALFFIVFQPFGLNEWKHPHKLWVLMGFGAIVSICTAFNRLVLPALLPKFFNEQKWVIWKEIADILFLLLLITCANMFYSKLFFHYLPLTPLGFIAMFLIVALVGLVPISFGVMSNYILQLKKYNQTIVVQPHEKTIPETKAIISIRLIAENEKDTIEVNADDLFFIESSDNYSTVFYKKDNTLQKEMLRSSLTRLESQINSPDIVRCHRSYVINLSKVEKVTGNAQGYKFHLQSLDLTVPVARKYSEIVERFK</sequence>
<organism evidence="3 4">
    <name type="scientific">Emticicia agri</name>
    <dbReference type="NCBI Taxonomy" id="2492393"/>
    <lineage>
        <taxon>Bacteria</taxon>
        <taxon>Pseudomonadati</taxon>
        <taxon>Bacteroidota</taxon>
        <taxon>Cytophagia</taxon>
        <taxon>Cytophagales</taxon>
        <taxon>Leadbetterellaceae</taxon>
        <taxon>Emticicia</taxon>
    </lineage>
</organism>
<dbReference type="PANTHER" id="PTHR37299">
    <property type="entry name" value="TRANSCRIPTIONAL REGULATOR-RELATED"/>
    <property type="match status" value="1"/>
</dbReference>
<feature type="domain" description="HTH LytTR-type" evidence="2">
    <location>
        <begin position="177"/>
        <end position="283"/>
    </location>
</feature>